<gene>
    <name evidence="1" type="ORF">CXB51_015549</name>
</gene>
<sequence length="77" mass="8679">MKQGPSLVPFDHKSESLAHRLQNLRLDFSFDKANKECVWRGGLFRGAWHEWKNRLEAAGAETSRVSAEKILSVLGLG</sequence>
<protein>
    <submittedName>
        <fullName evidence="1">Uncharacterized protein</fullName>
    </submittedName>
</protein>
<dbReference type="OrthoDB" id="10515036at2759"/>
<dbReference type="Proteomes" id="UP000701853">
    <property type="component" value="Chromosome 6"/>
</dbReference>
<organism evidence="1 2">
    <name type="scientific">Gossypium anomalum</name>
    <dbReference type="NCBI Taxonomy" id="47600"/>
    <lineage>
        <taxon>Eukaryota</taxon>
        <taxon>Viridiplantae</taxon>
        <taxon>Streptophyta</taxon>
        <taxon>Embryophyta</taxon>
        <taxon>Tracheophyta</taxon>
        <taxon>Spermatophyta</taxon>
        <taxon>Magnoliopsida</taxon>
        <taxon>eudicotyledons</taxon>
        <taxon>Gunneridae</taxon>
        <taxon>Pentapetalae</taxon>
        <taxon>rosids</taxon>
        <taxon>malvids</taxon>
        <taxon>Malvales</taxon>
        <taxon>Malvaceae</taxon>
        <taxon>Malvoideae</taxon>
        <taxon>Gossypium</taxon>
    </lineage>
</organism>
<dbReference type="EMBL" id="JAHUZN010000006">
    <property type="protein sequence ID" value="KAG8489958.1"/>
    <property type="molecule type" value="Genomic_DNA"/>
</dbReference>
<evidence type="ECO:0000313" key="2">
    <source>
        <dbReference type="Proteomes" id="UP000701853"/>
    </source>
</evidence>
<reference evidence="1 2" key="1">
    <citation type="journal article" date="2021" name="bioRxiv">
        <title>The Gossypium anomalum genome as a resource for cotton improvement and evolutionary analysis of hybrid incompatibility.</title>
        <authorList>
            <person name="Grover C.E."/>
            <person name="Yuan D."/>
            <person name="Arick M.A."/>
            <person name="Miller E.R."/>
            <person name="Hu G."/>
            <person name="Peterson D.G."/>
            <person name="Wendel J.F."/>
            <person name="Udall J.A."/>
        </authorList>
    </citation>
    <scope>NUCLEOTIDE SEQUENCE [LARGE SCALE GENOMIC DNA]</scope>
    <source>
        <strain evidence="1">JFW-Udall</strain>
        <tissue evidence="1">Leaf</tissue>
    </source>
</reference>
<proteinExistence type="predicted"/>
<dbReference type="AlphaFoldDB" id="A0A8J5YU85"/>
<accession>A0A8J5YU85</accession>
<keyword evidence="2" id="KW-1185">Reference proteome</keyword>
<name>A0A8J5YU85_9ROSI</name>
<evidence type="ECO:0000313" key="1">
    <source>
        <dbReference type="EMBL" id="KAG8489958.1"/>
    </source>
</evidence>
<comment type="caution">
    <text evidence="1">The sequence shown here is derived from an EMBL/GenBank/DDBJ whole genome shotgun (WGS) entry which is preliminary data.</text>
</comment>